<dbReference type="Gene3D" id="1.20.1280.50">
    <property type="match status" value="1"/>
</dbReference>
<dbReference type="KEGG" id="vg:23462609"/>
<dbReference type="RefSeq" id="YP_009119927.1">
    <property type="nucleotide sequence ID" value="NC_026440.1"/>
</dbReference>
<evidence type="ECO:0000256" key="1">
    <source>
        <dbReference type="SAM" id="MobiDB-lite"/>
    </source>
</evidence>
<feature type="compositionally biased region" description="Acidic residues" evidence="1">
    <location>
        <begin position="403"/>
        <end position="413"/>
    </location>
</feature>
<organism evidence="3 4">
    <name type="scientific">Pandoravirus inopinatum</name>
    <dbReference type="NCBI Taxonomy" id="1605721"/>
    <lineage>
        <taxon>Viruses</taxon>
        <taxon>Pandoravirus</taxon>
    </lineage>
</organism>
<dbReference type="GeneID" id="23462609"/>
<dbReference type="PROSITE" id="PS50181">
    <property type="entry name" value="FBOX"/>
    <property type="match status" value="1"/>
</dbReference>
<feature type="domain" description="F-box" evidence="2">
    <location>
        <begin position="52"/>
        <end position="98"/>
    </location>
</feature>
<feature type="region of interest" description="Disordered" evidence="1">
    <location>
        <begin position="553"/>
        <end position="584"/>
    </location>
</feature>
<evidence type="ECO:0000313" key="3">
    <source>
        <dbReference type="EMBL" id="AJF97692.1"/>
    </source>
</evidence>
<reference evidence="3 4" key="1">
    <citation type="journal article" date="2015" name="Parasitol. Res.">
        <title>Viruses in close associations with free-living amoebae.</title>
        <authorList>
            <person name="Scheid P."/>
        </authorList>
    </citation>
    <scope>NUCLEOTIDE SEQUENCE [LARGE SCALE GENOMIC DNA]</scope>
    <source>
        <strain evidence="3">KlaHel</strain>
    </source>
</reference>
<protein>
    <submittedName>
        <fullName evidence="3">F-box domain protein</fullName>
    </submittedName>
</protein>
<evidence type="ECO:0000313" key="4">
    <source>
        <dbReference type="Proteomes" id="UP000202511"/>
    </source>
</evidence>
<feature type="region of interest" description="Disordered" evidence="1">
    <location>
        <begin position="394"/>
        <end position="420"/>
    </location>
</feature>
<accession>A0A0B5JDE0</accession>
<name>A0A0B5JDE0_9VIRU</name>
<dbReference type="InterPro" id="IPR036047">
    <property type="entry name" value="F-box-like_dom_sf"/>
</dbReference>
<dbReference type="InterPro" id="IPR001810">
    <property type="entry name" value="F-box_dom"/>
</dbReference>
<feature type="region of interest" description="Disordered" evidence="1">
    <location>
        <begin position="1"/>
        <end position="39"/>
    </location>
</feature>
<dbReference type="Pfam" id="PF12937">
    <property type="entry name" value="F-box-like"/>
    <property type="match status" value="1"/>
</dbReference>
<dbReference type="Proteomes" id="UP000202511">
    <property type="component" value="Segment"/>
</dbReference>
<evidence type="ECO:0000259" key="2">
    <source>
        <dbReference type="PROSITE" id="PS50181"/>
    </source>
</evidence>
<proteinExistence type="predicted"/>
<sequence length="661" mass="71558">MERGTKDALDAPNKPPARPCKRRRPNPHVAGNIDTTGMTGGFGVVGHGNGGGPMWADLPDEVVYLIAEHCGIKALARLAQIDRRTHAVARDDRLWQNLCRMRAEVDPTCPAGPACARRRGRDYANGLTDRVRHWLATDARECQTDRAPSGPAAPPPPWSWDVFTGGDPVGGCVCHVPRDDGDDTCDHRWLYASSLTPPVTYRAGPGRKPQRVGRIVDMADWQWHPLPLLGWSVSGKGAGTRRVCTYSGEVDAQDQPHGRGTLTVWARAHPKRDRGVGPTAANYRMAGCWSHGAAEGVMRVFNYGRGGQVVYFDGTCDSGRPHGRGLAVLCSAVYDGKWNPPGYPTGAGLFCSARGLVRYGRHRGSLHALMHHIVLRPDGSVACEDTYTDPYDDHCDEHGHDVDSDDSDDESDSGEGGAFQSADADALVAKAAAACDRDVRAYSAPVGEGYTVLRDRDNKVIYTGLLGVDLSPRPRQGTAFLPGGGHVSYIGRTKFAARRLVTIAYAAGDRVTCLVSTSSLSDTPVVLAFTFSSRALPPFTGRTIRGPWHVLSAPSLDPTPGVHPDHRSQSNDDMDEEDAEDQDNDHTVVSIDACPDDMVVTHLAQDPPPPKGLDAMRALADIVFWPVARGEERDAFFDHMAARYGSRWAACRAIADTISSW</sequence>
<dbReference type="SUPFAM" id="SSF81383">
    <property type="entry name" value="F-box domain"/>
    <property type="match status" value="1"/>
</dbReference>
<dbReference type="EMBL" id="KP136319">
    <property type="protein sequence ID" value="AJF97692.1"/>
    <property type="molecule type" value="Genomic_DNA"/>
</dbReference>
<feature type="compositionally biased region" description="Acidic residues" evidence="1">
    <location>
        <begin position="572"/>
        <end position="583"/>
    </location>
</feature>